<name>A0A369I1F1_9BACT</name>
<dbReference type="Pfam" id="PF10047">
    <property type="entry name" value="DUF2281"/>
    <property type="match status" value="1"/>
</dbReference>
<comment type="caution">
    <text evidence="2">The sequence shown here is derived from an EMBL/GenBank/DDBJ whole genome shotgun (WGS) entry which is preliminary data.</text>
</comment>
<protein>
    <submittedName>
        <fullName evidence="2">DUF2281 domain-containing protein</fullName>
    </submittedName>
</protein>
<dbReference type="AlphaFoldDB" id="A0A369I1F1"/>
<proteinExistence type="predicted"/>
<dbReference type="Proteomes" id="UP000253141">
    <property type="component" value="Unassembled WGS sequence"/>
</dbReference>
<feature type="domain" description="DUF2281" evidence="1">
    <location>
        <begin position="41"/>
        <end position="69"/>
    </location>
</feature>
<reference evidence="2 3" key="1">
    <citation type="submission" date="2018-07" db="EMBL/GenBank/DDBJ databases">
        <title>Genome analysis of Runella aurantiaca.</title>
        <authorList>
            <person name="Yang X."/>
        </authorList>
    </citation>
    <scope>NUCLEOTIDE SEQUENCE [LARGE SCALE GENOMIC DNA]</scope>
    <source>
        <strain evidence="2 3">YX9</strain>
    </source>
</reference>
<keyword evidence="3" id="KW-1185">Reference proteome</keyword>
<dbReference type="InterPro" id="IPR018739">
    <property type="entry name" value="DUF2281"/>
</dbReference>
<organism evidence="2 3">
    <name type="scientific">Runella aurantiaca</name>
    <dbReference type="NCBI Taxonomy" id="2282308"/>
    <lineage>
        <taxon>Bacteria</taxon>
        <taxon>Pseudomonadati</taxon>
        <taxon>Bacteroidota</taxon>
        <taxon>Cytophagia</taxon>
        <taxon>Cytophagales</taxon>
        <taxon>Spirosomataceae</taxon>
        <taxon>Runella</taxon>
    </lineage>
</organism>
<dbReference type="OrthoDB" id="7064984at2"/>
<evidence type="ECO:0000313" key="3">
    <source>
        <dbReference type="Proteomes" id="UP000253141"/>
    </source>
</evidence>
<evidence type="ECO:0000313" key="2">
    <source>
        <dbReference type="EMBL" id="RDB03621.1"/>
    </source>
</evidence>
<evidence type="ECO:0000259" key="1">
    <source>
        <dbReference type="Pfam" id="PF10047"/>
    </source>
</evidence>
<dbReference type="EMBL" id="QPIW01000025">
    <property type="protein sequence ID" value="RDB03621.1"/>
    <property type="molecule type" value="Genomic_DNA"/>
</dbReference>
<dbReference type="RefSeq" id="WP_114463418.1">
    <property type="nucleotide sequence ID" value="NZ_QPIW01000025.1"/>
</dbReference>
<accession>A0A369I1F1</accession>
<gene>
    <name evidence="2" type="ORF">DVG78_23245</name>
</gene>
<sequence>MLTAVRGIYENGQVILDEPLPTQHAKVIVTIIEEIDDKPLLKKRPFGTMKGTIWMADDFNEPLDDLKEYM</sequence>